<comment type="subcellular location">
    <subcellularLocation>
        <location evidence="1">Cell outer membrane</location>
    </subcellularLocation>
</comment>
<evidence type="ECO:0000256" key="1">
    <source>
        <dbReference type="ARBA" id="ARBA00004442"/>
    </source>
</evidence>
<evidence type="ECO:0000256" key="2">
    <source>
        <dbReference type="ARBA" id="ARBA00007613"/>
    </source>
</evidence>
<dbReference type="InterPro" id="IPR051906">
    <property type="entry name" value="TolC-like"/>
</dbReference>
<organism evidence="8 9">
    <name type="scientific">Niastella koreensis (strain DSM 17620 / KACC 11465 / NBRC 106392 / GR20-10)</name>
    <dbReference type="NCBI Taxonomy" id="700598"/>
    <lineage>
        <taxon>Bacteria</taxon>
        <taxon>Pseudomonadati</taxon>
        <taxon>Bacteroidota</taxon>
        <taxon>Chitinophagia</taxon>
        <taxon>Chitinophagales</taxon>
        <taxon>Chitinophagaceae</taxon>
        <taxon>Niastella</taxon>
    </lineage>
</organism>
<dbReference type="EMBL" id="CP003178">
    <property type="protein sequence ID" value="AEW03067.1"/>
    <property type="molecule type" value="Genomic_DNA"/>
</dbReference>
<gene>
    <name evidence="8" type="ordered locus">Niako_6845</name>
</gene>
<keyword evidence="3" id="KW-0813">Transport</keyword>
<keyword evidence="5" id="KW-0812">Transmembrane</keyword>
<evidence type="ECO:0000256" key="5">
    <source>
        <dbReference type="ARBA" id="ARBA00022692"/>
    </source>
</evidence>
<name>G8TMP6_NIAKG</name>
<keyword evidence="4" id="KW-1134">Transmembrane beta strand</keyword>
<evidence type="ECO:0000256" key="6">
    <source>
        <dbReference type="ARBA" id="ARBA00023136"/>
    </source>
</evidence>
<dbReference type="PANTHER" id="PTHR30026:SF20">
    <property type="entry name" value="OUTER MEMBRANE PROTEIN TOLC"/>
    <property type="match status" value="1"/>
</dbReference>
<sequence length="526" mass="59258">MVGEYPHLMAFTALRPRSKPTNILTDRLSKTTSFASHYNYFWNMKKSKTLLLILICYLPFGLQAQEKWDLRQCVEYALANNLTVKQTSLQANVAEVNEKQARWLQVPNADFSHNTGFQWGRPLDPTTNTFTSNEILGQNYGLNASVTVFNWHRLRNNIIAADLNTDAAKMDIEKTKNDISLNVATYYLQVLLSRQQILIASVQMNQTRQQWEVAKKRVSAGAAPELDALTLEGQYATDSSNYITAKATADQNLLLLKQVLNIDAGKYFDIATPPVEQIPVEPLLQLQPETVYQIALLNQPAQKANALRIQSAEAAMKTSRAAMYPTVALYGSLNTQFSSAAKVSTAVKGADVPTIFYATDGINKFEVYQPGYNIVTNKKSFGERWTGWGSQLNSNFRQSLGFSISVPINSGGNARFNYQRSKFDLQNAQLNKAIINQTLQNDIYKAYLNASSALEKFNATKRTYEVTQRSYDVAKKRYEVGLLNTFDLLISQNNMNRAQSDMTTAQFDYVFKLKVLEFYKGQGIKL</sequence>
<dbReference type="GO" id="GO:1990281">
    <property type="term" value="C:efflux pump complex"/>
    <property type="evidence" value="ECO:0007669"/>
    <property type="project" value="TreeGrafter"/>
</dbReference>
<accession>G8TMP6</accession>
<proteinExistence type="inferred from homology"/>
<evidence type="ECO:0000256" key="3">
    <source>
        <dbReference type="ARBA" id="ARBA00022448"/>
    </source>
</evidence>
<dbReference type="AlphaFoldDB" id="G8TMP6"/>
<dbReference type="GO" id="GO:0015562">
    <property type="term" value="F:efflux transmembrane transporter activity"/>
    <property type="evidence" value="ECO:0007669"/>
    <property type="project" value="InterPro"/>
</dbReference>
<evidence type="ECO:0000313" key="9">
    <source>
        <dbReference type="Proteomes" id="UP000005438"/>
    </source>
</evidence>
<dbReference type="KEGG" id="nko:Niako_6845"/>
<dbReference type="Gene3D" id="1.20.1600.10">
    <property type="entry name" value="Outer membrane efflux proteins (OEP)"/>
    <property type="match status" value="1"/>
</dbReference>
<keyword evidence="6" id="KW-0472">Membrane</keyword>
<dbReference type="eggNOG" id="COG1538">
    <property type="taxonomic scope" value="Bacteria"/>
</dbReference>
<dbReference type="SUPFAM" id="SSF56954">
    <property type="entry name" value="Outer membrane efflux proteins (OEP)"/>
    <property type="match status" value="1"/>
</dbReference>
<keyword evidence="7" id="KW-0998">Cell outer membrane</keyword>
<dbReference type="OrthoDB" id="9811587at2"/>
<dbReference type="Proteomes" id="UP000005438">
    <property type="component" value="Chromosome"/>
</dbReference>
<dbReference type="HOGENOM" id="CLU_012817_11_2_10"/>
<dbReference type="GO" id="GO:0009279">
    <property type="term" value="C:cell outer membrane"/>
    <property type="evidence" value="ECO:0007669"/>
    <property type="project" value="UniProtKB-SubCell"/>
</dbReference>
<dbReference type="STRING" id="700598.Niako_6845"/>
<comment type="similarity">
    <text evidence="2">Belongs to the outer membrane factor (OMF) (TC 1.B.17) family.</text>
</comment>
<evidence type="ECO:0000256" key="7">
    <source>
        <dbReference type="ARBA" id="ARBA00023237"/>
    </source>
</evidence>
<reference evidence="8 9" key="1">
    <citation type="submission" date="2011-12" db="EMBL/GenBank/DDBJ databases">
        <title>The complete genome of Niastella koreensis GR20-10.</title>
        <authorList>
            <consortium name="US DOE Joint Genome Institute (JGI-PGF)"/>
            <person name="Lucas S."/>
            <person name="Han J."/>
            <person name="Lapidus A."/>
            <person name="Bruce D."/>
            <person name="Goodwin L."/>
            <person name="Pitluck S."/>
            <person name="Peters L."/>
            <person name="Kyrpides N."/>
            <person name="Mavromatis K."/>
            <person name="Ivanova N."/>
            <person name="Mikhailova N."/>
            <person name="Davenport K."/>
            <person name="Saunders E."/>
            <person name="Detter J.C."/>
            <person name="Tapia R."/>
            <person name="Han C."/>
            <person name="Land M."/>
            <person name="Hauser L."/>
            <person name="Markowitz V."/>
            <person name="Cheng J.-F."/>
            <person name="Hugenholtz P."/>
            <person name="Woyke T."/>
            <person name="Wu D."/>
            <person name="Tindall B."/>
            <person name="Pomrenke H."/>
            <person name="Brambilla E."/>
            <person name="Klenk H.-P."/>
            <person name="Eisen J.A."/>
        </authorList>
    </citation>
    <scope>NUCLEOTIDE SEQUENCE [LARGE SCALE GENOMIC DNA]</scope>
    <source>
        <strain evidence="9">DSM 17620 / KACC 11465 / NBRC 106392 / GR20-10</strain>
    </source>
</reference>
<dbReference type="Pfam" id="PF02321">
    <property type="entry name" value="OEP"/>
    <property type="match status" value="2"/>
</dbReference>
<dbReference type="PANTHER" id="PTHR30026">
    <property type="entry name" value="OUTER MEMBRANE PROTEIN TOLC"/>
    <property type="match status" value="1"/>
</dbReference>
<evidence type="ECO:0000313" key="8">
    <source>
        <dbReference type="EMBL" id="AEW03067.1"/>
    </source>
</evidence>
<protein>
    <submittedName>
        <fullName evidence="8">Outer membrane efflux protein</fullName>
    </submittedName>
</protein>
<dbReference type="InterPro" id="IPR003423">
    <property type="entry name" value="OMP_efflux"/>
</dbReference>
<dbReference type="GO" id="GO:0015288">
    <property type="term" value="F:porin activity"/>
    <property type="evidence" value="ECO:0007669"/>
    <property type="project" value="TreeGrafter"/>
</dbReference>
<evidence type="ECO:0000256" key="4">
    <source>
        <dbReference type="ARBA" id="ARBA00022452"/>
    </source>
</evidence>